<organism evidence="5 6">
    <name type="scientific">Dillenia turbinata</name>
    <dbReference type="NCBI Taxonomy" id="194707"/>
    <lineage>
        <taxon>Eukaryota</taxon>
        <taxon>Viridiplantae</taxon>
        <taxon>Streptophyta</taxon>
        <taxon>Embryophyta</taxon>
        <taxon>Tracheophyta</taxon>
        <taxon>Spermatophyta</taxon>
        <taxon>Magnoliopsida</taxon>
        <taxon>eudicotyledons</taxon>
        <taxon>Gunneridae</taxon>
        <taxon>Pentapetalae</taxon>
        <taxon>Dilleniales</taxon>
        <taxon>Dilleniaceae</taxon>
        <taxon>Dillenia</taxon>
    </lineage>
</organism>
<feature type="region of interest" description="Disordered" evidence="4">
    <location>
        <begin position="52"/>
        <end position="98"/>
    </location>
</feature>
<protein>
    <submittedName>
        <fullName evidence="5">30S ribosomal protein</fullName>
    </submittedName>
</protein>
<dbReference type="Proteomes" id="UP001370490">
    <property type="component" value="Unassembled WGS sequence"/>
</dbReference>
<gene>
    <name evidence="5" type="ORF">RJ641_028476</name>
</gene>
<evidence type="ECO:0000256" key="4">
    <source>
        <dbReference type="SAM" id="MobiDB-lite"/>
    </source>
</evidence>
<accession>A0AAN8W4J3</accession>
<dbReference type="GO" id="GO:0009536">
    <property type="term" value="C:plastid"/>
    <property type="evidence" value="ECO:0007669"/>
    <property type="project" value="TreeGrafter"/>
</dbReference>
<dbReference type="Pfam" id="PF17067">
    <property type="entry name" value="RPS31"/>
    <property type="match status" value="2"/>
</dbReference>
<evidence type="ECO:0000256" key="2">
    <source>
        <dbReference type="ARBA" id="ARBA00022980"/>
    </source>
</evidence>
<feature type="region of interest" description="Disordered" evidence="4">
    <location>
        <begin position="224"/>
        <end position="267"/>
    </location>
</feature>
<keyword evidence="3" id="KW-0687">Ribonucleoprotein</keyword>
<dbReference type="EMBL" id="JBAMMX010000004">
    <property type="protein sequence ID" value="KAK6943099.1"/>
    <property type="molecule type" value="Genomic_DNA"/>
</dbReference>
<dbReference type="GO" id="GO:1990904">
    <property type="term" value="C:ribonucleoprotein complex"/>
    <property type="evidence" value="ECO:0007669"/>
    <property type="project" value="UniProtKB-KW"/>
</dbReference>
<reference evidence="5 6" key="1">
    <citation type="submission" date="2023-12" db="EMBL/GenBank/DDBJ databases">
        <title>A high-quality genome assembly for Dillenia turbinata (Dilleniales).</title>
        <authorList>
            <person name="Chanderbali A."/>
        </authorList>
    </citation>
    <scope>NUCLEOTIDE SEQUENCE [LARGE SCALE GENOMIC DNA]</scope>
    <source>
        <strain evidence="5">LSX21</strain>
        <tissue evidence="5">Leaf</tissue>
    </source>
</reference>
<keyword evidence="6" id="KW-1185">Reference proteome</keyword>
<dbReference type="NCBIfam" id="TIGR04560">
    <property type="entry name" value="ribo_THX"/>
    <property type="match status" value="2"/>
</dbReference>
<feature type="compositionally biased region" description="Basic and acidic residues" evidence="4">
    <location>
        <begin position="257"/>
        <end position="267"/>
    </location>
</feature>
<evidence type="ECO:0000313" key="5">
    <source>
        <dbReference type="EMBL" id="KAK6943099.1"/>
    </source>
</evidence>
<keyword evidence="2 5" id="KW-0689">Ribosomal protein</keyword>
<dbReference type="PANTHER" id="PTHR34550">
    <property type="entry name" value="30S RIBOSOMAL PROTEIN S31, CHLOROPLASTIC"/>
    <property type="match status" value="1"/>
</dbReference>
<sequence>MASLILNGGTLLPLPLSSLSSISKSQSLFISLSSSSLSLSSSPCFSPLPSVNCGRGDKKTAKGKRFNHSFGNARPRDEKKGRGPPRVPVPPAPPRKDRFEDVGEKIKIEIDESLFSSDGIGGTSKMLPINVMTIETAAIEMVEMGLFACLSHQSALSAYNFGLKNWCRNFLSADATRGKVSAYGHFSVSCLLHAPVHLDMSSIDHLLLGDLYTVYCGRGDKKTAKGKRFNHSFGNARPRDKKKGRGPPRVPVPPAPPRKDRFEDDGEKIKIEIDESLFSS</sequence>
<dbReference type="InterPro" id="IPR044695">
    <property type="entry name" value="Ribosomal_bTHXc/bTHXc_plant"/>
</dbReference>
<name>A0AAN8W4J3_9MAGN</name>
<evidence type="ECO:0000313" key="6">
    <source>
        <dbReference type="Proteomes" id="UP001370490"/>
    </source>
</evidence>
<proteinExistence type="inferred from homology"/>
<comment type="caution">
    <text evidence="5">The sequence shown here is derived from an EMBL/GenBank/DDBJ whole genome shotgun (WGS) entry which is preliminary data.</text>
</comment>
<dbReference type="GO" id="GO:0032544">
    <property type="term" value="P:plastid translation"/>
    <property type="evidence" value="ECO:0007669"/>
    <property type="project" value="TreeGrafter"/>
</dbReference>
<dbReference type="InterPro" id="IPR030826">
    <property type="entry name" value="Ribosomal_bTHX/bTHXc/bTHXm"/>
</dbReference>
<comment type="similarity">
    <text evidence="1">Belongs to the bacterial ribosomal protein bTHX family.</text>
</comment>
<dbReference type="PANTHER" id="PTHR34550:SF2">
    <property type="entry name" value="SMALL RIBOSOMAL SUBUNIT PROTEIN BTHXC"/>
    <property type="match status" value="1"/>
</dbReference>
<evidence type="ECO:0000256" key="1">
    <source>
        <dbReference type="ARBA" id="ARBA00010834"/>
    </source>
</evidence>
<evidence type="ECO:0000256" key="3">
    <source>
        <dbReference type="ARBA" id="ARBA00023274"/>
    </source>
</evidence>
<dbReference type="AlphaFoldDB" id="A0AAN8W4J3"/>
<dbReference type="GO" id="GO:0005840">
    <property type="term" value="C:ribosome"/>
    <property type="evidence" value="ECO:0007669"/>
    <property type="project" value="UniProtKB-KW"/>
</dbReference>